<evidence type="ECO:0000256" key="2">
    <source>
        <dbReference type="ARBA" id="ARBA00022679"/>
    </source>
</evidence>
<evidence type="ECO:0000256" key="5">
    <source>
        <dbReference type="ARBA" id="ARBA00022840"/>
    </source>
</evidence>
<dbReference type="GO" id="GO:0016301">
    <property type="term" value="F:kinase activity"/>
    <property type="evidence" value="ECO:0007669"/>
    <property type="project" value="UniProtKB-KW"/>
</dbReference>
<dbReference type="GO" id="GO:0005524">
    <property type="term" value="F:ATP binding"/>
    <property type="evidence" value="ECO:0007669"/>
    <property type="project" value="UniProtKB-KW"/>
</dbReference>
<feature type="domain" description="Phosphoribosyltransferase" evidence="7">
    <location>
        <begin position="153"/>
        <end position="216"/>
    </location>
</feature>
<evidence type="ECO:0000256" key="6">
    <source>
        <dbReference type="ARBA" id="ARBA00049535"/>
    </source>
</evidence>
<dbReference type="GO" id="GO:0000287">
    <property type="term" value="F:magnesium ion binding"/>
    <property type="evidence" value="ECO:0007669"/>
    <property type="project" value="InterPro"/>
</dbReference>
<evidence type="ECO:0000256" key="4">
    <source>
        <dbReference type="ARBA" id="ARBA00022777"/>
    </source>
</evidence>
<dbReference type="Gene3D" id="3.40.50.2020">
    <property type="match status" value="2"/>
</dbReference>
<comment type="caution">
    <text evidence="8">The sequence shown here is derived from an EMBL/GenBank/DDBJ whole genome shotgun (WGS) entry which is preliminary data.</text>
</comment>
<dbReference type="SUPFAM" id="SSF53271">
    <property type="entry name" value="PRTase-like"/>
    <property type="match status" value="1"/>
</dbReference>
<dbReference type="GO" id="GO:0002189">
    <property type="term" value="C:ribose phosphate diphosphokinase complex"/>
    <property type="evidence" value="ECO:0007669"/>
    <property type="project" value="TreeGrafter"/>
</dbReference>
<dbReference type="InterPro" id="IPR000836">
    <property type="entry name" value="PRTase_dom"/>
</dbReference>
<dbReference type="Proteomes" id="UP001229081">
    <property type="component" value="Unassembled WGS sequence"/>
</dbReference>
<keyword evidence="8" id="KW-0328">Glycosyltransferase</keyword>
<dbReference type="Pfam" id="PF00156">
    <property type="entry name" value="Pribosyltran"/>
    <property type="match status" value="1"/>
</dbReference>
<dbReference type="PANTHER" id="PTHR10210:SF32">
    <property type="entry name" value="RIBOSE-PHOSPHATE PYROPHOSPHOKINASE 2"/>
    <property type="match status" value="1"/>
</dbReference>
<keyword evidence="3" id="KW-0547">Nucleotide-binding</keyword>
<proteinExistence type="predicted"/>
<evidence type="ECO:0000256" key="1">
    <source>
        <dbReference type="ARBA" id="ARBA00013247"/>
    </source>
</evidence>
<organism evidence="8 9">
    <name type="scientific">Mycobacterium paragordonae</name>
    <dbReference type="NCBI Taxonomy" id="1389713"/>
    <lineage>
        <taxon>Bacteria</taxon>
        <taxon>Bacillati</taxon>
        <taxon>Actinomycetota</taxon>
        <taxon>Actinomycetes</taxon>
        <taxon>Mycobacteriales</taxon>
        <taxon>Mycobacteriaceae</taxon>
        <taxon>Mycobacterium</taxon>
    </lineage>
</organism>
<dbReference type="PANTHER" id="PTHR10210">
    <property type="entry name" value="RIBOSE-PHOSPHATE DIPHOSPHOKINASE FAMILY MEMBER"/>
    <property type="match status" value="1"/>
</dbReference>
<keyword evidence="5" id="KW-0067">ATP-binding</keyword>
<dbReference type="GO" id="GO:0004749">
    <property type="term" value="F:ribose phosphate diphosphokinase activity"/>
    <property type="evidence" value="ECO:0007669"/>
    <property type="project" value="UniProtKB-EC"/>
</dbReference>
<protein>
    <recommendedName>
        <fullName evidence="1">ribose-phosphate diphosphokinase</fullName>
        <ecNumber evidence="1">2.7.6.1</ecNumber>
    </recommendedName>
</protein>
<evidence type="ECO:0000259" key="7">
    <source>
        <dbReference type="Pfam" id="PF00156"/>
    </source>
</evidence>
<dbReference type="EC" id="2.7.6.1" evidence="1"/>
<keyword evidence="4" id="KW-0418">Kinase</keyword>
<dbReference type="InterPro" id="IPR005946">
    <property type="entry name" value="Rib-P_diPkinase"/>
</dbReference>
<reference evidence="8" key="1">
    <citation type="submission" date="2023-06" db="EMBL/GenBank/DDBJ databases">
        <title>Identification of two novel mycobacterium reveal diversities and complexities of Mycobacterium gordonae clade.</title>
        <authorList>
            <person name="Matsumoto Y."/>
            <person name="Nakamura S."/>
            <person name="Motooka D."/>
            <person name="Fukushima K."/>
        </authorList>
    </citation>
    <scope>NUCLEOTIDE SEQUENCE</scope>
    <source>
        <strain evidence="8">TY812</strain>
    </source>
</reference>
<dbReference type="GO" id="GO:0016757">
    <property type="term" value="F:glycosyltransferase activity"/>
    <property type="evidence" value="ECO:0007669"/>
    <property type="project" value="UniProtKB-KW"/>
</dbReference>
<dbReference type="RefSeq" id="WP_306255228.1">
    <property type="nucleotide sequence ID" value="NZ_JAUFSA010000001.1"/>
</dbReference>
<dbReference type="AlphaFoldDB" id="A0AAJ1W3Y4"/>
<dbReference type="GO" id="GO:0005737">
    <property type="term" value="C:cytoplasm"/>
    <property type="evidence" value="ECO:0007669"/>
    <property type="project" value="TreeGrafter"/>
</dbReference>
<evidence type="ECO:0000313" key="9">
    <source>
        <dbReference type="Proteomes" id="UP001229081"/>
    </source>
</evidence>
<keyword evidence="2" id="KW-0808">Transferase</keyword>
<dbReference type="GO" id="GO:0006164">
    <property type="term" value="P:purine nucleotide biosynthetic process"/>
    <property type="evidence" value="ECO:0007669"/>
    <property type="project" value="TreeGrafter"/>
</dbReference>
<dbReference type="CDD" id="cd06223">
    <property type="entry name" value="PRTases_typeI"/>
    <property type="match status" value="1"/>
</dbReference>
<evidence type="ECO:0000256" key="3">
    <source>
        <dbReference type="ARBA" id="ARBA00022741"/>
    </source>
</evidence>
<dbReference type="InterPro" id="IPR029057">
    <property type="entry name" value="PRTase-like"/>
</dbReference>
<dbReference type="EMBL" id="JAUFSA010000001">
    <property type="protein sequence ID" value="MDP7735529.1"/>
    <property type="molecule type" value="Genomic_DNA"/>
</dbReference>
<evidence type="ECO:0000313" key="8">
    <source>
        <dbReference type="EMBL" id="MDP7735529.1"/>
    </source>
</evidence>
<name>A0AAJ1W3Y4_9MYCO</name>
<accession>A0AAJ1W3Y4</accession>
<comment type="catalytic activity">
    <reaction evidence="6">
        <text>D-ribose 5-phosphate + ATP = 5-phospho-alpha-D-ribose 1-diphosphate + AMP + H(+)</text>
        <dbReference type="Rhea" id="RHEA:15609"/>
        <dbReference type="ChEBI" id="CHEBI:15378"/>
        <dbReference type="ChEBI" id="CHEBI:30616"/>
        <dbReference type="ChEBI" id="CHEBI:58017"/>
        <dbReference type="ChEBI" id="CHEBI:78346"/>
        <dbReference type="ChEBI" id="CHEBI:456215"/>
        <dbReference type="EC" id="2.7.6.1"/>
    </reaction>
</comment>
<sequence length="292" mass="30867">MADYEFFTLDTDSGALTTEPIEVFAYPMGDVTVRRTGDAELTSGLQALWVRTPAPDWSVVFNWASLVASAARRVLVMPYLPSARGDKDLPSPARTNARLAALSGITDIIAVDPHSPVWLDAMTAANPAVGRWELDLAAIVSDAVTGSGPYQGVIGPDAGSRGRASLVADRLGLPVFIASKSRDQATGKLKGYHPPDGVLDGRYLVVDDICDGGGTFALLRAAIPADVSLDLWVTHGGFTGPERSHQALSGYQCVYTTNSLPSARGGPVRATDLAPHVNETLRRIATNLEGAQ</sequence>
<gene>
    <name evidence="8" type="ORF">QXL92_12315</name>
</gene>
<dbReference type="GO" id="GO:0006015">
    <property type="term" value="P:5-phosphoribose 1-diphosphate biosynthetic process"/>
    <property type="evidence" value="ECO:0007669"/>
    <property type="project" value="TreeGrafter"/>
</dbReference>